<dbReference type="STRING" id="1367847.JCM7686_3141"/>
<dbReference type="Pfam" id="PF00534">
    <property type="entry name" value="Glycos_transf_1"/>
    <property type="match status" value="1"/>
</dbReference>
<dbReference type="InterPro" id="IPR050194">
    <property type="entry name" value="Glycosyltransferase_grp1"/>
</dbReference>
<dbReference type="eggNOG" id="COG0438">
    <property type="taxonomic scope" value="Bacteria"/>
</dbReference>
<organism evidence="2 3">
    <name type="scientific">Paracoccus aminophilus JCM 7686</name>
    <dbReference type="NCBI Taxonomy" id="1367847"/>
    <lineage>
        <taxon>Bacteria</taxon>
        <taxon>Pseudomonadati</taxon>
        <taxon>Pseudomonadota</taxon>
        <taxon>Alphaproteobacteria</taxon>
        <taxon>Rhodobacterales</taxon>
        <taxon>Paracoccaceae</taxon>
        <taxon>Paracoccus</taxon>
    </lineage>
</organism>
<reference evidence="2 3" key="1">
    <citation type="journal article" date="2014" name="BMC Genomics">
        <title>Architecture and functions of a multipartite genome of the methylotrophic bacterium Paracoccus aminophilus JCM 7686, containing primary and secondary chromids.</title>
        <authorList>
            <person name="Dziewit L."/>
            <person name="Czarnecki J."/>
            <person name="Wibberg D."/>
            <person name="Radlinska M."/>
            <person name="Mrozek P."/>
            <person name="Szymczak M."/>
            <person name="Schluter A."/>
            <person name="Puhler A."/>
            <person name="Bartosik D."/>
        </authorList>
    </citation>
    <scope>NUCLEOTIDE SEQUENCE [LARGE SCALE GENOMIC DNA]</scope>
    <source>
        <strain evidence="2">JCM 7686</strain>
    </source>
</reference>
<protein>
    <submittedName>
        <fullName evidence="2">Glycosyl transferase</fullName>
    </submittedName>
</protein>
<dbReference type="RefSeq" id="WP_020951814.1">
    <property type="nucleotide sequence ID" value="NC_022041.1"/>
</dbReference>
<gene>
    <name evidence="2" type="ORF">JCM7686_3141</name>
</gene>
<dbReference type="PANTHER" id="PTHR45947">
    <property type="entry name" value="SULFOQUINOVOSYL TRANSFERASE SQD2"/>
    <property type="match status" value="1"/>
</dbReference>
<name>S5XXZ9_PARAH</name>
<sequence length="408" mass="44337">MTETLPHLTLFSAAPALSAENGQLRIDDKFVAGMRLHAAQWGGPVTAVMRDAGQAALPFTSLYAPEELGFNVTLLAPDAPAASALEARPGLVLVSADMTDQLQIGPAAKNMGLSVVYGIEYTLGTRLRIAMIDQNRSLAKRLWSALWNYRQEKKRRRALREADGIQLNGFPAAQDYGALNQYALRYLDNRMRRDMFATAGEMAVRKRYHAAGGPLRLIHSGRLEALKGAHLLIPLAEQLAAQDVPFTFAIYGDGSLAPQIGAQIAAKGLGDKVTLHGPVPFETTLVPVSRQQADLFVSCHVQSDPSCTYIEAMGCGLPVLGFDNQMLSPLVRDSSGGWTVPMNQTRRMAARIAELAADRPAVLATAEAALAYARRHDFESEFAARMEHLKRVFNLTCPIDLTFAAPRG</sequence>
<dbReference type="OrthoDB" id="503550at2"/>
<keyword evidence="3" id="KW-1185">Reference proteome</keyword>
<evidence type="ECO:0000313" key="3">
    <source>
        <dbReference type="Proteomes" id="UP000015480"/>
    </source>
</evidence>
<dbReference type="GO" id="GO:0016757">
    <property type="term" value="F:glycosyltransferase activity"/>
    <property type="evidence" value="ECO:0007669"/>
    <property type="project" value="InterPro"/>
</dbReference>
<accession>S5XXZ9</accession>
<dbReference type="EMBL" id="CP006650">
    <property type="protein sequence ID" value="AGT10177.1"/>
    <property type="molecule type" value="Genomic_DNA"/>
</dbReference>
<dbReference type="InterPro" id="IPR001296">
    <property type="entry name" value="Glyco_trans_1"/>
</dbReference>
<evidence type="ECO:0000259" key="1">
    <source>
        <dbReference type="Pfam" id="PF00534"/>
    </source>
</evidence>
<dbReference type="SUPFAM" id="SSF53756">
    <property type="entry name" value="UDP-Glycosyltransferase/glycogen phosphorylase"/>
    <property type="match status" value="1"/>
</dbReference>
<evidence type="ECO:0000313" key="2">
    <source>
        <dbReference type="EMBL" id="AGT10177.1"/>
    </source>
</evidence>
<dbReference type="PANTHER" id="PTHR45947:SF3">
    <property type="entry name" value="SULFOQUINOVOSYL TRANSFERASE SQD2"/>
    <property type="match status" value="1"/>
</dbReference>
<proteinExistence type="predicted"/>
<feature type="domain" description="Glycosyl transferase family 1" evidence="1">
    <location>
        <begin position="207"/>
        <end position="364"/>
    </location>
</feature>
<dbReference type="Gene3D" id="3.40.50.2000">
    <property type="entry name" value="Glycogen Phosphorylase B"/>
    <property type="match status" value="1"/>
</dbReference>
<keyword evidence="2" id="KW-0808">Transferase</keyword>
<dbReference type="HOGENOM" id="CLU_705624_0_0_5"/>
<dbReference type="KEGG" id="pami:JCM7686_3141"/>
<dbReference type="PATRIC" id="fig|1367847.3.peg.3166"/>
<dbReference type="Proteomes" id="UP000015480">
    <property type="component" value="Chromosome"/>
</dbReference>
<dbReference type="AlphaFoldDB" id="S5XXZ9"/>